<dbReference type="Pfam" id="PF00057">
    <property type="entry name" value="Ldl_recept_a"/>
    <property type="match status" value="1"/>
</dbReference>
<keyword evidence="6" id="KW-0472">Membrane</keyword>
<keyword evidence="11" id="KW-1185">Reference proteome</keyword>
<dbReference type="GO" id="GO:0012505">
    <property type="term" value="C:endomembrane system"/>
    <property type="evidence" value="ECO:0007669"/>
    <property type="project" value="UniProtKB-SubCell"/>
</dbReference>
<dbReference type="EMBL" id="LJIJ01000317">
    <property type="protein sequence ID" value="ODM98850.1"/>
    <property type="molecule type" value="Genomic_DNA"/>
</dbReference>
<dbReference type="OrthoDB" id="664115at2759"/>
<comment type="caution">
    <text evidence="10">The sequence shown here is derived from an EMBL/GenBank/DDBJ whole genome shotgun (WGS) entry which is preliminary data.</text>
</comment>
<evidence type="ECO:0000256" key="1">
    <source>
        <dbReference type="ARBA" id="ARBA00004167"/>
    </source>
</evidence>
<dbReference type="AlphaFoldDB" id="A0A1D2N0U3"/>
<feature type="compositionally biased region" description="Low complexity" evidence="9">
    <location>
        <begin position="106"/>
        <end position="124"/>
    </location>
</feature>
<keyword evidence="3" id="KW-0812">Transmembrane</keyword>
<evidence type="ECO:0000256" key="3">
    <source>
        <dbReference type="ARBA" id="ARBA00022692"/>
    </source>
</evidence>
<evidence type="ECO:0000256" key="9">
    <source>
        <dbReference type="SAM" id="MobiDB-lite"/>
    </source>
</evidence>
<evidence type="ECO:0000313" key="10">
    <source>
        <dbReference type="EMBL" id="ODM98850.1"/>
    </source>
</evidence>
<feature type="disulfide bond" evidence="8">
    <location>
        <begin position="51"/>
        <end position="63"/>
    </location>
</feature>
<evidence type="ECO:0000256" key="6">
    <source>
        <dbReference type="ARBA" id="ARBA00023136"/>
    </source>
</evidence>
<keyword evidence="7 8" id="KW-1015">Disulfide bond</keyword>
<name>A0A1D2N0U3_ORCCI</name>
<dbReference type="STRING" id="48709.A0A1D2N0U3"/>
<comment type="caution">
    <text evidence="8">Lacks conserved residue(s) required for the propagation of feature annotation.</text>
</comment>
<keyword evidence="4" id="KW-0677">Repeat</keyword>
<dbReference type="InterPro" id="IPR050685">
    <property type="entry name" value="LDLR"/>
</dbReference>
<dbReference type="CDD" id="cd00112">
    <property type="entry name" value="LDLa"/>
    <property type="match status" value="1"/>
</dbReference>
<dbReference type="PROSITE" id="PS01209">
    <property type="entry name" value="LDLRA_1"/>
    <property type="match status" value="1"/>
</dbReference>
<dbReference type="SMART" id="SM00192">
    <property type="entry name" value="LDLa"/>
    <property type="match status" value="1"/>
</dbReference>
<organism evidence="10 11">
    <name type="scientific">Orchesella cincta</name>
    <name type="common">Springtail</name>
    <name type="synonym">Podura cincta</name>
    <dbReference type="NCBI Taxonomy" id="48709"/>
    <lineage>
        <taxon>Eukaryota</taxon>
        <taxon>Metazoa</taxon>
        <taxon>Ecdysozoa</taxon>
        <taxon>Arthropoda</taxon>
        <taxon>Hexapoda</taxon>
        <taxon>Collembola</taxon>
        <taxon>Entomobryomorpha</taxon>
        <taxon>Entomobryoidea</taxon>
        <taxon>Orchesellidae</taxon>
        <taxon>Orchesellinae</taxon>
        <taxon>Orchesella</taxon>
    </lineage>
</organism>
<dbReference type="PROSITE" id="PS50068">
    <property type="entry name" value="LDLRA_2"/>
    <property type="match status" value="1"/>
</dbReference>
<feature type="disulfide bond" evidence="8">
    <location>
        <begin position="58"/>
        <end position="76"/>
    </location>
</feature>
<dbReference type="Gene3D" id="4.10.400.10">
    <property type="entry name" value="Low-density Lipoprotein Receptor"/>
    <property type="match status" value="1"/>
</dbReference>
<proteinExistence type="predicted"/>
<dbReference type="SUPFAM" id="SSF57424">
    <property type="entry name" value="LDL receptor-like module"/>
    <property type="match status" value="1"/>
</dbReference>
<evidence type="ECO:0000256" key="5">
    <source>
        <dbReference type="ARBA" id="ARBA00022989"/>
    </source>
</evidence>
<sequence>MCTNQRGKSTMARSRVTFRIKMLPMNLLQKTVIALCISLAFTTVTATHGACSTSEFQCESGTCIPSSWACDFDQDCPDNSDEGPACPVPVGGKACDNRRKAKRNGTSSQSSSKITKAATAAQGS</sequence>
<dbReference type="InterPro" id="IPR023415">
    <property type="entry name" value="LDLR_class-A_CS"/>
</dbReference>
<evidence type="ECO:0000256" key="4">
    <source>
        <dbReference type="ARBA" id="ARBA00022737"/>
    </source>
</evidence>
<dbReference type="InterPro" id="IPR002172">
    <property type="entry name" value="LDrepeatLR_classA_rpt"/>
</dbReference>
<dbReference type="Proteomes" id="UP000094527">
    <property type="component" value="Unassembled WGS sequence"/>
</dbReference>
<accession>A0A1D2N0U3</accession>
<dbReference type="FunFam" id="4.10.400.10:FF:000011">
    <property type="entry name" value="Low-density lipoprotein receptor-related protein 1"/>
    <property type="match status" value="1"/>
</dbReference>
<keyword evidence="5" id="KW-1133">Transmembrane helix</keyword>
<comment type="subcellular location">
    <subcellularLocation>
        <location evidence="2">Endomembrane system</location>
    </subcellularLocation>
    <subcellularLocation>
        <location evidence="1">Membrane</location>
        <topology evidence="1">Single-pass membrane protein</topology>
    </subcellularLocation>
</comment>
<dbReference type="PANTHER" id="PTHR24270">
    <property type="entry name" value="LOW-DENSITY LIPOPROTEIN RECEPTOR-RELATED"/>
    <property type="match status" value="1"/>
</dbReference>
<reference evidence="10 11" key="1">
    <citation type="journal article" date="2016" name="Genome Biol. Evol.">
        <title>Gene Family Evolution Reflects Adaptation to Soil Environmental Stressors in the Genome of the Collembolan Orchesella cincta.</title>
        <authorList>
            <person name="Faddeeva-Vakhrusheva A."/>
            <person name="Derks M.F."/>
            <person name="Anvar S.Y."/>
            <person name="Agamennone V."/>
            <person name="Suring W."/>
            <person name="Smit S."/>
            <person name="van Straalen N.M."/>
            <person name="Roelofs D."/>
        </authorList>
    </citation>
    <scope>NUCLEOTIDE SEQUENCE [LARGE SCALE GENOMIC DNA]</scope>
    <source>
        <tissue evidence="10">Mixed pool</tissue>
    </source>
</reference>
<feature type="region of interest" description="Disordered" evidence="9">
    <location>
        <begin position="97"/>
        <end position="124"/>
    </location>
</feature>
<protein>
    <submittedName>
        <fullName evidence="10">Sortilin-related receptor</fullName>
    </submittedName>
</protein>
<dbReference type="PANTHER" id="PTHR24270:SF27">
    <property type="entry name" value="CD320 ANTIGEN"/>
    <property type="match status" value="1"/>
</dbReference>
<evidence type="ECO:0000256" key="8">
    <source>
        <dbReference type="PROSITE-ProRule" id="PRU00124"/>
    </source>
</evidence>
<keyword evidence="10" id="KW-0675">Receptor</keyword>
<evidence type="ECO:0000313" key="11">
    <source>
        <dbReference type="Proteomes" id="UP000094527"/>
    </source>
</evidence>
<evidence type="ECO:0000256" key="7">
    <source>
        <dbReference type="ARBA" id="ARBA00023157"/>
    </source>
</evidence>
<dbReference type="InterPro" id="IPR036055">
    <property type="entry name" value="LDL_receptor-like_sf"/>
</dbReference>
<evidence type="ECO:0000256" key="2">
    <source>
        <dbReference type="ARBA" id="ARBA00004308"/>
    </source>
</evidence>
<dbReference type="GO" id="GO:0016192">
    <property type="term" value="P:vesicle-mediated transport"/>
    <property type="evidence" value="ECO:0007669"/>
    <property type="project" value="UniProtKB-ARBA"/>
</dbReference>
<gene>
    <name evidence="10" type="ORF">Ocin01_07830</name>
</gene>
<dbReference type="GO" id="GO:0005886">
    <property type="term" value="C:plasma membrane"/>
    <property type="evidence" value="ECO:0007669"/>
    <property type="project" value="TreeGrafter"/>
</dbReference>